<dbReference type="AlphaFoldDB" id="A0A7C9IPB0"/>
<dbReference type="Pfam" id="PF07603">
    <property type="entry name" value="Lcl_C"/>
    <property type="match status" value="2"/>
</dbReference>
<dbReference type="PANTHER" id="PTHR35812:SF1">
    <property type="entry name" value="LIPOPROTEIN"/>
    <property type="match status" value="1"/>
</dbReference>
<sequence length="355" mass="37967">MHRQPAGGPIRGWPGEDSLLGTPPVAAGVLPTGQTACFDAAGRPVPCPGSGQDAAFAPPDPYGPGRFQAAAPGLVKDQATGLLWPRDAGLAGFPRPWGEALELVAASARDGLFGRYDWRLPNRRELRSLISYAAARPALPPGHPFQNVFTGWYWSSTTAAVAAAYAWYVYLEGGRMFYGKKDQDCLIWPVAGVSDMPATGQERCFDGQGREIACAGTGQDGELRSGRPWPTPRFELQGDGVLDRLTGLVWAARADAANGLTHWEQALAVCASLGHGRWRLPNINELESLVDAGQSRPALPAGHPFAAVGEAYWSSTTSAFETNWAHALYLHKGAVGVGFKSAREFLVWPVRGPLP</sequence>
<keyword evidence="1" id="KW-0812">Transmembrane</keyword>
<feature type="domain" description="Lcl C-terminal" evidence="2">
    <location>
        <begin position="241"/>
        <end position="351"/>
    </location>
</feature>
<dbReference type="Proteomes" id="UP000482487">
    <property type="component" value="Unassembled WGS sequence"/>
</dbReference>
<keyword evidence="1" id="KW-0472">Membrane</keyword>
<dbReference type="InterPro" id="IPR011460">
    <property type="entry name" value="Lcl_C"/>
</dbReference>
<accession>A0A7C9IPB0</accession>
<dbReference type="EMBL" id="WVUD01000021">
    <property type="protein sequence ID" value="MYL83899.1"/>
    <property type="molecule type" value="Genomic_DNA"/>
</dbReference>
<name>A0A7C9IPB0_9BACT</name>
<keyword evidence="4" id="KW-1185">Reference proteome</keyword>
<feature type="domain" description="Lcl C-terminal" evidence="2">
    <location>
        <begin position="73"/>
        <end position="190"/>
    </location>
</feature>
<dbReference type="OrthoDB" id="9793251at2"/>
<evidence type="ECO:0000313" key="4">
    <source>
        <dbReference type="Proteomes" id="UP000482487"/>
    </source>
</evidence>
<gene>
    <name evidence="3" type="ORF">GTA51_12245</name>
</gene>
<organism evidence="3 4">
    <name type="scientific">Solidesulfovibrio aerotolerans</name>
    <dbReference type="NCBI Taxonomy" id="295255"/>
    <lineage>
        <taxon>Bacteria</taxon>
        <taxon>Pseudomonadati</taxon>
        <taxon>Thermodesulfobacteriota</taxon>
        <taxon>Desulfovibrionia</taxon>
        <taxon>Desulfovibrionales</taxon>
        <taxon>Desulfovibrionaceae</taxon>
        <taxon>Solidesulfovibrio</taxon>
    </lineage>
</organism>
<feature type="transmembrane region" description="Helical" evidence="1">
    <location>
        <begin position="151"/>
        <end position="171"/>
    </location>
</feature>
<comment type="caution">
    <text evidence="3">The sequence shown here is derived from an EMBL/GenBank/DDBJ whole genome shotgun (WGS) entry which is preliminary data.</text>
</comment>
<proteinExistence type="predicted"/>
<evidence type="ECO:0000259" key="2">
    <source>
        <dbReference type="Pfam" id="PF07603"/>
    </source>
</evidence>
<dbReference type="PANTHER" id="PTHR35812">
    <property type="entry name" value="LIPOPROTEIN"/>
    <property type="match status" value="1"/>
</dbReference>
<reference evidence="3 4" key="1">
    <citation type="submission" date="2020-01" db="EMBL/GenBank/DDBJ databases">
        <title>Genome sequence of Desulfovibrio aerotolerans DSM 16695(T).</title>
        <authorList>
            <person name="Karnachuk O."/>
            <person name="Avakyan M."/>
            <person name="Mardanov A."/>
            <person name="Kadnikov V."/>
            <person name="Ravin N."/>
        </authorList>
    </citation>
    <scope>NUCLEOTIDE SEQUENCE [LARGE SCALE GENOMIC DNA]</scope>
    <source>
        <strain evidence="3 4">DSM 16695</strain>
    </source>
</reference>
<protein>
    <submittedName>
        <fullName evidence="3">DUF1566 domain-containing protein</fullName>
    </submittedName>
</protein>
<keyword evidence="1" id="KW-1133">Transmembrane helix</keyword>
<evidence type="ECO:0000313" key="3">
    <source>
        <dbReference type="EMBL" id="MYL83899.1"/>
    </source>
</evidence>
<evidence type="ECO:0000256" key="1">
    <source>
        <dbReference type="SAM" id="Phobius"/>
    </source>
</evidence>